<dbReference type="RefSeq" id="XP_008307882.1">
    <property type="nucleotide sequence ID" value="XM_008309660.2"/>
</dbReference>
<comment type="similarity">
    <text evidence="4">Belongs to the ACTMAP family.</text>
</comment>
<protein>
    <recommendedName>
        <fullName evidence="5">Actin maturation protease</fullName>
    </recommendedName>
    <alternativeName>
        <fullName evidence="6">Actin aminopeptidase ACTMAP</fullName>
    </alternativeName>
</protein>
<comment type="catalytic activity">
    <reaction evidence="7">
        <text>N-terminal N(alpha)-acetyl-L-cysteinyl-L-glutamyl-[protein] + H2O = N-terminal L-glutamyl-[protein] + N-acetyl-L-cysteine</text>
        <dbReference type="Rhea" id="RHEA:74583"/>
        <dbReference type="Rhea" id="RHEA-COMP:12668"/>
        <dbReference type="Rhea" id="RHEA-COMP:18396"/>
        <dbReference type="ChEBI" id="CHEBI:15377"/>
        <dbReference type="ChEBI" id="CHEBI:64721"/>
        <dbReference type="ChEBI" id="CHEBI:78236"/>
        <dbReference type="ChEBI" id="CHEBI:193601"/>
    </reaction>
    <physiologicalReaction direction="left-to-right" evidence="7">
        <dbReference type="Rhea" id="RHEA:74584"/>
    </physiologicalReaction>
</comment>
<proteinExistence type="inferred from homology"/>
<name>A0A3P8WP15_CYNSE</name>
<dbReference type="InParanoid" id="A0A3P8WP15"/>
<feature type="compositionally biased region" description="Pro residues" evidence="11">
    <location>
        <begin position="7"/>
        <end position="26"/>
    </location>
</feature>
<evidence type="ECO:0000256" key="5">
    <source>
        <dbReference type="ARBA" id="ARBA00034848"/>
    </source>
</evidence>
<keyword evidence="3" id="KW-0378">Hydrolase</keyword>
<organism evidence="12 13">
    <name type="scientific">Cynoglossus semilaevis</name>
    <name type="common">Tongue sole</name>
    <dbReference type="NCBI Taxonomy" id="244447"/>
    <lineage>
        <taxon>Eukaryota</taxon>
        <taxon>Metazoa</taxon>
        <taxon>Chordata</taxon>
        <taxon>Craniata</taxon>
        <taxon>Vertebrata</taxon>
        <taxon>Euteleostomi</taxon>
        <taxon>Actinopterygii</taxon>
        <taxon>Neopterygii</taxon>
        <taxon>Teleostei</taxon>
        <taxon>Neoteleostei</taxon>
        <taxon>Acanthomorphata</taxon>
        <taxon>Carangaria</taxon>
        <taxon>Pleuronectiformes</taxon>
        <taxon>Pleuronectoidei</taxon>
        <taxon>Cynoglossidae</taxon>
        <taxon>Cynoglossinae</taxon>
        <taxon>Cynoglossus</taxon>
    </lineage>
</organism>
<dbReference type="GO" id="GO:0006508">
    <property type="term" value="P:proteolysis"/>
    <property type="evidence" value="ECO:0007669"/>
    <property type="project" value="UniProtKB-KW"/>
</dbReference>
<dbReference type="STRING" id="244447.ENSCSEP00000026405"/>
<dbReference type="InterPro" id="IPR040043">
    <property type="entry name" value="ACTMAP"/>
</dbReference>
<dbReference type="OrthoDB" id="198816at2759"/>
<evidence type="ECO:0000256" key="2">
    <source>
        <dbReference type="ARBA" id="ARBA00022670"/>
    </source>
</evidence>
<dbReference type="GeneID" id="103378447"/>
<evidence type="ECO:0000313" key="13">
    <source>
        <dbReference type="Proteomes" id="UP000265120"/>
    </source>
</evidence>
<evidence type="ECO:0000256" key="8">
    <source>
        <dbReference type="ARBA" id="ARBA00049041"/>
    </source>
</evidence>
<evidence type="ECO:0000256" key="6">
    <source>
        <dbReference type="ARBA" id="ARBA00034908"/>
    </source>
</evidence>
<feature type="region of interest" description="Disordered" evidence="11">
    <location>
        <begin position="1"/>
        <end position="34"/>
    </location>
</feature>
<dbReference type="FunCoup" id="A0A3P8WP15">
    <property type="interactions" value="789"/>
</dbReference>
<dbReference type="PANTHER" id="PTHR28631:SF1">
    <property type="entry name" value="ACTIN MATURATION PROTEASE"/>
    <property type="match status" value="1"/>
</dbReference>
<comment type="catalytic activity">
    <reaction evidence="9">
        <text>N-terminal N(alpha)-acetyl-L-methionyl-L-aspartyl-[protein] + H2O = N-terminal L-aspartyl-[protein] + N-acetyl-L-methionine</text>
        <dbReference type="Rhea" id="RHEA:74571"/>
        <dbReference type="Rhea" id="RHEA-COMP:12669"/>
        <dbReference type="Rhea" id="RHEA-COMP:12693"/>
        <dbReference type="ChEBI" id="CHEBI:15377"/>
        <dbReference type="ChEBI" id="CHEBI:64720"/>
        <dbReference type="ChEBI" id="CHEBI:71670"/>
        <dbReference type="ChEBI" id="CHEBI:133063"/>
    </reaction>
    <physiologicalReaction direction="left-to-right" evidence="9">
        <dbReference type="Rhea" id="RHEA:74572"/>
    </physiologicalReaction>
</comment>
<evidence type="ECO:0000256" key="1">
    <source>
        <dbReference type="ARBA" id="ARBA00022438"/>
    </source>
</evidence>
<dbReference type="GO" id="GO:0004177">
    <property type="term" value="F:aminopeptidase activity"/>
    <property type="evidence" value="ECO:0007669"/>
    <property type="project" value="UniProtKB-KW"/>
</dbReference>
<comment type="catalytic activity">
    <reaction evidence="10">
        <text>N-terminal N(alpha)-acetyl-L-methionyl-L-glutamyl-[protein] + H2O = N-terminal L-glutamyl-[protein] + N-acetyl-L-methionine</text>
        <dbReference type="Rhea" id="RHEA:74575"/>
        <dbReference type="Rhea" id="RHEA-COMP:12668"/>
        <dbReference type="Rhea" id="RHEA-COMP:12697"/>
        <dbReference type="ChEBI" id="CHEBI:15377"/>
        <dbReference type="ChEBI" id="CHEBI:64721"/>
        <dbReference type="ChEBI" id="CHEBI:71670"/>
        <dbReference type="ChEBI" id="CHEBI:133360"/>
    </reaction>
    <physiologicalReaction direction="left-to-right" evidence="10">
        <dbReference type="Rhea" id="RHEA:74576"/>
    </physiologicalReaction>
</comment>
<dbReference type="GeneTree" id="ENSGT00390000012368"/>
<evidence type="ECO:0000256" key="10">
    <source>
        <dbReference type="ARBA" id="ARBA00093265"/>
    </source>
</evidence>
<dbReference type="CTD" id="284325"/>
<dbReference type="OMA" id="QLWDYEQ"/>
<reference evidence="12 13" key="1">
    <citation type="journal article" date="2014" name="Nat. Genet.">
        <title>Whole-genome sequence of a flatfish provides insights into ZW sex chromosome evolution and adaptation to a benthic lifestyle.</title>
        <authorList>
            <person name="Chen S."/>
            <person name="Zhang G."/>
            <person name="Shao C."/>
            <person name="Huang Q."/>
            <person name="Liu G."/>
            <person name="Zhang P."/>
            <person name="Song W."/>
            <person name="An N."/>
            <person name="Chalopin D."/>
            <person name="Volff J.N."/>
            <person name="Hong Y."/>
            <person name="Li Q."/>
            <person name="Sha Z."/>
            <person name="Zhou H."/>
            <person name="Xie M."/>
            <person name="Yu Q."/>
            <person name="Liu Y."/>
            <person name="Xiang H."/>
            <person name="Wang N."/>
            <person name="Wu K."/>
            <person name="Yang C."/>
            <person name="Zhou Q."/>
            <person name="Liao X."/>
            <person name="Yang L."/>
            <person name="Hu Q."/>
            <person name="Zhang J."/>
            <person name="Meng L."/>
            <person name="Jin L."/>
            <person name="Tian Y."/>
            <person name="Lian J."/>
            <person name="Yang J."/>
            <person name="Miao G."/>
            <person name="Liu S."/>
            <person name="Liang Z."/>
            <person name="Yan F."/>
            <person name="Li Y."/>
            <person name="Sun B."/>
            <person name="Zhang H."/>
            <person name="Zhang J."/>
            <person name="Zhu Y."/>
            <person name="Du M."/>
            <person name="Zhao Y."/>
            <person name="Schartl M."/>
            <person name="Tang Q."/>
            <person name="Wang J."/>
        </authorList>
    </citation>
    <scope>NUCLEOTIDE SEQUENCE</scope>
</reference>
<reference evidence="12" key="3">
    <citation type="submission" date="2025-09" db="UniProtKB">
        <authorList>
            <consortium name="Ensembl"/>
        </authorList>
    </citation>
    <scope>IDENTIFICATION</scope>
</reference>
<sequence length="306" mass="33310">MSMECPLLPPPPPPPPPAPGPPPPCLPTASSKHREKKLYQTIASSRSPVEGDNTEACLLLSQRDSSFRKDLQWILVNTYIPSLIQDGPQCGLVALWMAAHLQQPELNLDMETLVQKALSRGYTAQGEMFSANNMAMLAEELCGCKAELLSGGLSGNKSAAIVTHLWGRQPVLIPYDKDRNHEPCQRNGHKAHWACASGVLLGLDAGSVSEKHLQVEPSLPWLHLLTDAGLPCPVSSSGLREVHVLAKQGLSLRYQLWSMDSVAKSNEQLRTMDPERADDGTQYVVPEGGLEEGLAGRVVLLHTRTQ</sequence>
<evidence type="ECO:0000313" key="12">
    <source>
        <dbReference type="Ensembl" id="ENSCSEP00000026405.1"/>
    </source>
</evidence>
<evidence type="ECO:0000256" key="9">
    <source>
        <dbReference type="ARBA" id="ARBA00093241"/>
    </source>
</evidence>
<dbReference type="RefSeq" id="XP_008307883.1">
    <property type="nucleotide sequence ID" value="XM_008309661.1"/>
</dbReference>
<dbReference type="PANTHER" id="PTHR28631">
    <property type="entry name" value="UPF0692 PROTEIN C19ORF54"/>
    <property type="match status" value="1"/>
</dbReference>
<evidence type="ECO:0000256" key="4">
    <source>
        <dbReference type="ARBA" id="ARBA00034725"/>
    </source>
</evidence>
<reference evidence="12" key="2">
    <citation type="submission" date="2025-08" db="UniProtKB">
        <authorList>
            <consortium name="Ensembl"/>
        </authorList>
    </citation>
    <scope>IDENTIFICATION</scope>
</reference>
<keyword evidence="2" id="KW-0645">Protease</keyword>
<keyword evidence="13" id="KW-1185">Reference proteome</keyword>
<dbReference type="Pfam" id="PF21646">
    <property type="entry name" value="ACTMAP-like_C"/>
    <property type="match status" value="1"/>
</dbReference>
<dbReference type="AlphaFoldDB" id="A0A3P8WP15"/>
<evidence type="ECO:0000256" key="7">
    <source>
        <dbReference type="ARBA" id="ARBA00047999"/>
    </source>
</evidence>
<dbReference type="Ensembl" id="ENSCSET00000026758.1">
    <property type="protein sequence ID" value="ENSCSEP00000026405.1"/>
    <property type="gene ID" value="ENSCSEG00000016876.1"/>
</dbReference>
<comment type="catalytic activity">
    <reaction evidence="8">
        <text>N-terminal N(alpha)-acetyl-L-cysteinyl-L-aspartyl-[protein] + H2O = N-terminal L-aspartyl-[protein] + N-acetyl-L-cysteine</text>
        <dbReference type="Rhea" id="RHEA:74579"/>
        <dbReference type="Rhea" id="RHEA-COMP:12669"/>
        <dbReference type="Rhea" id="RHEA-COMP:18395"/>
        <dbReference type="ChEBI" id="CHEBI:15377"/>
        <dbReference type="ChEBI" id="CHEBI:64720"/>
        <dbReference type="ChEBI" id="CHEBI:78236"/>
        <dbReference type="ChEBI" id="CHEBI:193599"/>
    </reaction>
    <physiologicalReaction direction="left-to-right" evidence="8">
        <dbReference type="Rhea" id="RHEA:74580"/>
    </physiologicalReaction>
</comment>
<evidence type="ECO:0000256" key="3">
    <source>
        <dbReference type="ARBA" id="ARBA00022801"/>
    </source>
</evidence>
<accession>A0A3P8WP15</accession>
<dbReference type="Proteomes" id="UP000265120">
    <property type="component" value="Chromosome 4"/>
</dbReference>
<dbReference type="KEGG" id="csem:103378447"/>
<keyword evidence="1" id="KW-0031">Aminopeptidase</keyword>
<dbReference type="RefSeq" id="XP_008307880.1">
    <property type="nucleotide sequence ID" value="XM_008309658.2"/>
</dbReference>
<evidence type="ECO:0000256" key="11">
    <source>
        <dbReference type="SAM" id="MobiDB-lite"/>
    </source>
</evidence>